<organism evidence="2 3">
    <name type="scientific">Saguinus oedipus</name>
    <name type="common">Cotton-top tamarin</name>
    <name type="synonym">Oedipomidas oedipus</name>
    <dbReference type="NCBI Taxonomy" id="9490"/>
    <lineage>
        <taxon>Eukaryota</taxon>
        <taxon>Metazoa</taxon>
        <taxon>Chordata</taxon>
        <taxon>Craniata</taxon>
        <taxon>Vertebrata</taxon>
        <taxon>Euteleostomi</taxon>
        <taxon>Mammalia</taxon>
        <taxon>Eutheria</taxon>
        <taxon>Euarchontoglires</taxon>
        <taxon>Primates</taxon>
        <taxon>Haplorrhini</taxon>
        <taxon>Platyrrhini</taxon>
        <taxon>Cebidae</taxon>
        <taxon>Callitrichinae</taxon>
        <taxon>Saguinus</taxon>
    </lineage>
</organism>
<proteinExistence type="predicted"/>
<dbReference type="EMBL" id="JASSZA010000023">
    <property type="protein sequence ID" value="KAK2083216.1"/>
    <property type="molecule type" value="Genomic_DNA"/>
</dbReference>
<evidence type="ECO:0000256" key="1">
    <source>
        <dbReference type="SAM" id="MobiDB-lite"/>
    </source>
</evidence>
<accession>A0ABQ9TEQ4</accession>
<dbReference type="Proteomes" id="UP001266305">
    <property type="component" value="Unassembled WGS sequence"/>
</dbReference>
<sequence>KSKCKEVPLDDDGEDCGGGGYQGDPGGQGHVCRHHYHHLPMTALHLLVTDDLTQVHHYQEMILVQSHEEAVDMTGYS</sequence>
<comment type="caution">
    <text evidence="2">The sequence shown here is derived from an EMBL/GenBank/DDBJ whole genome shotgun (WGS) entry which is preliminary data.</text>
</comment>
<evidence type="ECO:0000313" key="2">
    <source>
        <dbReference type="EMBL" id="KAK2083216.1"/>
    </source>
</evidence>
<feature type="non-terminal residue" evidence="2">
    <location>
        <position position="1"/>
    </location>
</feature>
<name>A0ABQ9TEQ4_SAGOE</name>
<protein>
    <submittedName>
        <fullName evidence="2">Uncharacterized protein</fullName>
    </submittedName>
</protein>
<evidence type="ECO:0000313" key="3">
    <source>
        <dbReference type="Proteomes" id="UP001266305"/>
    </source>
</evidence>
<feature type="region of interest" description="Disordered" evidence="1">
    <location>
        <begin position="1"/>
        <end position="21"/>
    </location>
</feature>
<keyword evidence="3" id="KW-1185">Reference proteome</keyword>
<reference evidence="2 3" key="1">
    <citation type="submission" date="2023-05" db="EMBL/GenBank/DDBJ databases">
        <title>B98-5 Cell Line De Novo Hybrid Assembly: An Optical Mapping Approach.</title>
        <authorList>
            <person name="Kananen K."/>
            <person name="Auerbach J.A."/>
            <person name="Kautto E."/>
            <person name="Blachly J.S."/>
        </authorList>
    </citation>
    <scope>NUCLEOTIDE SEQUENCE [LARGE SCALE GENOMIC DNA]</scope>
    <source>
        <strain evidence="2">B95-8</strain>
        <tissue evidence="2">Cell line</tissue>
    </source>
</reference>
<gene>
    <name evidence="2" type="ORF">P7K49_038452</name>
</gene>